<dbReference type="CDD" id="cd06581">
    <property type="entry name" value="TM_PBP1_LivM_like"/>
    <property type="match status" value="1"/>
</dbReference>
<evidence type="ECO:0000256" key="5">
    <source>
        <dbReference type="ARBA" id="ARBA00023136"/>
    </source>
</evidence>
<accession>A0A9D2VGM4</accession>
<feature type="transmembrane region" description="Helical" evidence="6">
    <location>
        <begin position="117"/>
        <end position="138"/>
    </location>
</feature>
<dbReference type="InterPro" id="IPR001851">
    <property type="entry name" value="ABC_transp_permease"/>
</dbReference>
<comment type="subcellular location">
    <subcellularLocation>
        <location evidence="1">Cell membrane</location>
        <topology evidence="1">Multi-pass membrane protein</topology>
    </subcellularLocation>
</comment>
<dbReference type="PANTHER" id="PTHR30482">
    <property type="entry name" value="HIGH-AFFINITY BRANCHED-CHAIN AMINO ACID TRANSPORT SYSTEM PERMEASE"/>
    <property type="match status" value="1"/>
</dbReference>
<feature type="transmembrane region" description="Helical" evidence="6">
    <location>
        <begin position="282"/>
        <end position="302"/>
    </location>
</feature>
<dbReference type="Proteomes" id="UP000700248">
    <property type="component" value="Unassembled WGS sequence"/>
</dbReference>
<dbReference type="AlphaFoldDB" id="A0A9D2VGM4"/>
<evidence type="ECO:0000313" key="9">
    <source>
        <dbReference type="Proteomes" id="UP000700248"/>
    </source>
</evidence>
<dbReference type="GO" id="GO:0005886">
    <property type="term" value="C:plasma membrane"/>
    <property type="evidence" value="ECO:0007669"/>
    <property type="project" value="UniProtKB-SubCell"/>
</dbReference>
<dbReference type="PANTHER" id="PTHR30482:SF20">
    <property type="entry name" value="HIGH-AFFINITY BRANCHED-CHAIN AMINO ACID TRANSPORT SYSTEM PERMEASE PROTEIN LIVM"/>
    <property type="match status" value="1"/>
</dbReference>
<evidence type="ECO:0000256" key="2">
    <source>
        <dbReference type="ARBA" id="ARBA00022475"/>
    </source>
</evidence>
<feature type="transmembrane region" description="Helical" evidence="6">
    <location>
        <begin position="231"/>
        <end position="249"/>
    </location>
</feature>
<dbReference type="Proteomes" id="UP000783934">
    <property type="component" value="Unassembled WGS sequence"/>
</dbReference>
<comment type="caution">
    <text evidence="7">The sequence shown here is derived from an EMBL/GenBank/DDBJ whole genome shotgun (WGS) entry which is preliminary data.</text>
</comment>
<feature type="transmembrane region" description="Helical" evidence="6">
    <location>
        <begin position="21"/>
        <end position="42"/>
    </location>
</feature>
<reference evidence="8 10" key="1">
    <citation type="submission" date="2020-03" db="EMBL/GenBank/DDBJ databases">
        <title>Genomic Encyclopedia of Type Strains, Phase IV (KMG-IV): sequencing the most valuable type-strain genomes for metagenomic binning, comparative biology and taxonomic classification.</title>
        <authorList>
            <person name="Goeker M."/>
        </authorList>
    </citation>
    <scope>NUCLEOTIDE SEQUENCE [LARGE SCALE GENOMIC DNA]</scope>
    <source>
        <strain evidence="8 10">DSM 26613</strain>
    </source>
</reference>
<dbReference type="NCBIfam" id="NF008450">
    <property type="entry name" value="PRK11301.1"/>
    <property type="match status" value="1"/>
</dbReference>
<proteinExistence type="predicted"/>
<feature type="transmembrane region" description="Helical" evidence="6">
    <location>
        <begin position="400"/>
        <end position="423"/>
    </location>
</feature>
<feature type="transmembrane region" description="Helical" evidence="6">
    <location>
        <begin position="62"/>
        <end position="83"/>
    </location>
</feature>
<dbReference type="EMBL" id="JAATIZ010000004">
    <property type="protein sequence ID" value="NJB66079.1"/>
    <property type="molecule type" value="Genomic_DNA"/>
</dbReference>
<gene>
    <name evidence="7" type="primary">livM</name>
    <name evidence="8" type="ORF">GGR41_002334</name>
    <name evidence="7" type="ORF">K8U84_06475</name>
</gene>
<feature type="transmembrane region" description="Helical" evidence="6">
    <location>
        <begin position="144"/>
        <end position="162"/>
    </location>
</feature>
<dbReference type="InterPro" id="IPR043428">
    <property type="entry name" value="LivM-like"/>
</dbReference>
<keyword evidence="5 6" id="KW-0472">Membrane</keyword>
<evidence type="ECO:0000256" key="6">
    <source>
        <dbReference type="SAM" id="Phobius"/>
    </source>
</evidence>
<keyword evidence="2" id="KW-1003">Cell membrane</keyword>
<feature type="transmembrane region" description="Helical" evidence="6">
    <location>
        <begin position="255"/>
        <end position="275"/>
    </location>
</feature>
<dbReference type="EMBL" id="DYTQ01000075">
    <property type="protein sequence ID" value="HJH24180.1"/>
    <property type="molecule type" value="Genomic_DNA"/>
</dbReference>
<dbReference type="RefSeq" id="WP_229711260.1">
    <property type="nucleotide sequence ID" value="NZ_BMCQ01000010.1"/>
</dbReference>
<sequence>MNTLTHKSSVQTHQTTLSINWLHALKDALTAGVLTLLVLGPITNLVLKQYDFVFLPWRQPLAVNGIAIALLVCLGRFAVAVLAQTASGVRFLNYFKRSDAHNVQVESRTAPPLSKTLSLFALALGACVVLLSLGFLGYMPLGAASALILMVLFVLFAYGISIPKIKHQVNSWRYLVPVLFVLGFSLPILLNYFELLPKTWLDNLTLALIYVLLGLGLNIVVGMAGLLDLGFVAFYAVGAYFLALGYQYFDMGFWTALLLAPIFAALSGALLGFPVLRMQGDYLAIVTLGFGEIIRLILTSWVEVTGGPNGAAAPSPTLFGLEFSRRATRGGEPFHEFFGIPYSNDYKSLLIYVVLFVIVAISLRFFNRLRYMPLGRSWEALREDEIACRSLGINHVNVKLSAFMMGAVAGGVAGVFFATYQGFINPTSFNFFESVLILSIVVLGGMGSMLGVIIAALVLTLLPELLRDFANYRVLVFGLLMIAMMIWRPHGLIRGRRPSFKGSEP</sequence>
<dbReference type="GO" id="GO:0015658">
    <property type="term" value="F:branched-chain amino acid transmembrane transporter activity"/>
    <property type="evidence" value="ECO:0007669"/>
    <property type="project" value="InterPro"/>
</dbReference>
<evidence type="ECO:0000313" key="7">
    <source>
        <dbReference type="EMBL" id="HJH24180.1"/>
    </source>
</evidence>
<feature type="transmembrane region" description="Helical" evidence="6">
    <location>
        <begin position="174"/>
        <end position="193"/>
    </location>
</feature>
<evidence type="ECO:0000256" key="4">
    <source>
        <dbReference type="ARBA" id="ARBA00022989"/>
    </source>
</evidence>
<keyword evidence="3 6" id="KW-0812">Transmembrane</keyword>
<feature type="transmembrane region" description="Helical" evidence="6">
    <location>
        <begin position="205"/>
        <end position="224"/>
    </location>
</feature>
<dbReference type="Pfam" id="PF02653">
    <property type="entry name" value="BPD_transp_2"/>
    <property type="match status" value="1"/>
</dbReference>
<keyword evidence="4 6" id="KW-1133">Transmembrane helix</keyword>
<evidence type="ECO:0000256" key="1">
    <source>
        <dbReference type="ARBA" id="ARBA00004651"/>
    </source>
</evidence>
<reference evidence="7" key="2">
    <citation type="journal article" date="2021" name="PeerJ">
        <title>Extensive microbial diversity within the chicken gut microbiome revealed by metagenomics and culture.</title>
        <authorList>
            <person name="Gilroy R."/>
            <person name="Ravi A."/>
            <person name="Getino M."/>
            <person name="Pursley I."/>
            <person name="Horton D.L."/>
            <person name="Alikhan N.F."/>
            <person name="Baker D."/>
            <person name="Gharbi K."/>
            <person name="Hall N."/>
            <person name="Watson M."/>
            <person name="Adriaenssens E.M."/>
            <person name="Foster-Nyarko E."/>
            <person name="Jarju S."/>
            <person name="Secka A."/>
            <person name="Antonio M."/>
            <person name="Oren A."/>
            <person name="Chaudhuri R.R."/>
            <person name="La Ragione R."/>
            <person name="Hildebrand F."/>
            <person name="Pallen M.J."/>
        </authorList>
    </citation>
    <scope>NUCLEOTIDE SEQUENCE</scope>
    <source>
        <strain evidence="7">CHK175-13533</strain>
    </source>
</reference>
<name>A0A9D2VGM4_9BURK</name>
<feature type="transmembrane region" description="Helical" evidence="6">
    <location>
        <begin position="435"/>
        <end position="462"/>
    </location>
</feature>
<keyword evidence="10" id="KW-1185">Reference proteome</keyword>
<evidence type="ECO:0000313" key="10">
    <source>
        <dbReference type="Proteomes" id="UP000783934"/>
    </source>
</evidence>
<reference evidence="7" key="3">
    <citation type="submission" date="2021-09" db="EMBL/GenBank/DDBJ databases">
        <authorList>
            <person name="Gilroy R."/>
        </authorList>
    </citation>
    <scope>NUCLEOTIDE SEQUENCE</scope>
    <source>
        <strain evidence="7">CHK175-13533</strain>
    </source>
</reference>
<protein>
    <submittedName>
        <fullName evidence="8">Branched-chain amino acid transport system permease protein</fullName>
    </submittedName>
    <submittedName>
        <fullName evidence="7">High-affinity branched-chain amino acid ABC transporter permease LivM</fullName>
    </submittedName>
</protein>
<feature type="transmembrane region" description="Helical" evidence="6">
    <location>
        <begin position="469"/>
        <end position="487"/>
    </location>
</feature>
<organism evidence="7 9">
    <name type="scientific">Paenalcaligenes hominis</name>
    <dbReference type="NCBI Taxonomy" id="643674"/>
    <lineage>
        <taxon>Bacteria</taxon>
        <taxon>Pseudomonadati</taxon>
        <taxon>Pseudomonadota</taxon>
        <taxon>Betaproteobacteria</taxon>
        <taxon>Burkholderiales</taxon>
        <taxon>Alcaligenaceae</taxon>
        <taxon>Paenalcaligenes</taxon>
    </lineage>
</organism>
<evidence type="ECO:0000256" key="3">
    <source>
        <dbReference type="ARBA" id="ARBA00022692"/>
    </source>
</evidence>
<feature type="transmembrane region" description="Helical" evidence="6">
    <location>
        <begin position="349"/>
        <end position="366"/>
    </location>
</feature>
<evidence type="ECO:0000313" key="8">
    <source>
        <dbReference type="EMBL" id="NJB66079.1"/>
    </source>
</evidence>